<organism evidence="3 4">
    <name type="scientific">Calycomorphotria hydatis</name>
    <dbReference type="NCBI Taxonomy" id="2528027"/>
    <lineage>
        <taxon>Bacteria</taxon>
        <taxon>Pseudomonadati</taxon>
        <taxon>Planctomycetota</taxon>
        <taxon>Planctomycetia</taxon>
        <taxon>Planctomycetales</taxon>
        <taxon>Planctomycetaceae</taxon>
        <taxon>Calycomorphotria</taxon>
    </lineage>
</organism>
<accession>A0A517T5M2</accession>
<gene>
    <name evidence="3" type="primary">pkn1_2</name>
    <name evidence="3" type="ORF">V22_08970</name>
</gene>
<dbReference type="InterPro" id="IPR005532">
    <property type="entry name" value="SUMF_dom"/>
</dbReference>
<dbReference type="InterPro" id="IPR051043">
    <property type="entry name" value="Sulfatase_Mod_Factor_Kinase"/>
</dbReference>
<dbReference type="EC" id="2.7.11.1" evidence="3"/>
<dbReference type="InterPro" id="IPR042095">
    <property type="entry name" value="SUMF_sf"/>
</dbReference>
<sequence precursor="true">MSTKYLVPAAALVTALGGLVVAALAPTGQSPVPQPLSAKAIDAEKTEQHPNAKVTPVSETIIVDAPTENPEGMVWIPGGTFEMGNPEPNEHQRDEDPVHTVTLDGYWMDETEVSNQQFKEFVDATGYVTIAEKKPKKEDFLGQVPDISVIPDENLVAGSICFNSDFDPSTIDKSKPLWPYAVWQHVEGANWREPQGPGSSIDEIMDHPVVHIAWPDAVAYAEWAGKRLPTEAEWEYAARGGLKDAAYPWGNERQPDGEWMHNIWQGDFPYENKNDDGFKTSAPVKTFPPNAYGLYDMSGNVWEWCHDWYRPDYYFHSPERNPFGPSSSYDPQEPMIPKRVQRGGSFMCSDTYCIGYRVTARMKGDLMTGTFHCGFRCVVPSSTLRVTSAD</sequence>
<keyword evidence="1" id="KW-0732">Signal</keyword>
<proteinExistence type="predicted"/>
<dbReference type="SUPFAM" id="SSF56436">
    <property type="entry name" value="C-type lectin-like"/>
    <property type="match status" value="1"/>
</dbReference>
<protein>
    <submittedName>
        <fullName evidence="3">Serine/threonine-protein kinase pkn1</fullName>
        <ecNumber evidence="3">2.7.11.1</ecNumber>
    </submittedName>
</protein>
<evidence type="ECO:0000259" key="2">
    <source>
        <dbReference type="Pfam" id="PF03781"/>
    </source>
</evidence>
<keyword evidence="4" id="KW-1185">Reference proteome</keyword>
<dbReference type="RefSeq" id="WP_145260172.1">
    <property type="nucleotide sequence ID" value="NZ_CP036316.1"/>
</dbReference>
<dbReference type="EMBL" id="CP036316">
    <property type="protein sequence ID" value="QDT63673.1"/>
    <property type="molecule type" value="Genomic_DNA"/>
</dbReference>
<dbReference type="Gene3D" id="3.90.1580.10">
    <property type="entry name" value="paralog of FGE (formylglycine-generating enzyme)"/>
    <property type="match status" value="1"/>
</dbReference>
<dbReference type="GO" id="GO:0004674">
    <property type="term" value="F:protein serine/threonine kinase activity"/>
    <property type="evidence" value="ECO:0007669"/>
    <property type="project" value="UniProtKB-EC"/>
</dbReference>
<reference evidence="3 4" key="1">
    <citation type="submission" date="2019-02" db="EMBL/GenBank/DDBJ databases">
        <title>Deep-cultivation of Planctomycetes and their phenomic and genomic characterization uncovers novel biology.</title>
        <authorList>
            <person name="Wiegand S."/>
            <person name="Jogler M."/>
            <person name="Boedeker C."/>
            <person name="Pinto D."/>
            <person name="Vollmers J."/>
            <person name="Rivas-Marin E."/>
            <person name="Kohn T."/>
            <person name="Peeters S.H."/>
            <person name="Heuer A."/>
            <person name="Rast P."/>
            <person name="Oberbeckmann S."/>
            <person name="Bunk B."/>
            <person name="Jeske O."/>
            <person name="Meyerdierks A."/>
            <person name="Storesund J.E."/>
            <person name="Kallscheuer N."/>
            <person name="Luecker S."/>
            <person name="Lage O.M."/>
            <person name="Pohl T."/>
            <person name="Merkel B.J."/>
            <person name="Hornburger P."/>
            <person name="Mueller R.-W."/>
            <person name="Bruemmer F."/>
            <person name="Labrenz M."/>
            <person name="Spormann A.M."/>
            <person name="Op den Camp H."/>
            <person name="Overmann J."/>
            <person name="Amann R."/>
            <person name="Jetten M.S.M."/>
            <person name="Mascher T."/>
            <person name="Medema M.H."/>
            <person name="Devos D.P."/>
            <person name="Kaster A.-K."/>
            <person name="Ovreas L."/>
            <person name="Rohde M."/>
            <person name="Galperin M.Y."/>
            <person name="Jogler C."/>
        </authorList>
    </citation>
    <scope>NUCLEOTIDE SEQUENCE [LARGE SCALE GENOMIC DNA]</scope>
    <source>
        <strain evidence="3 4">V22</strain>
    </source>
</reference>
<dbReference type="AlphaFoldDB" id="A0A517T5M2"/>
<dbReference type="OrthoDB" id="9812426at2"/>
<dbReference type="PANTHER" id="PTHR23150:SF19">
    <property type="entry name" value="FORMYLGLYCINE-GENERATING ENZYME"/>
    <property type="match status" value="1"/>
</dbReference>
<evidence type="ECO:0000313" key="4">
    <source>
        <dbReference type="Proteomes" id="UP000319976"/>
    </source>
</evidence>
<dbReference type="InterPro" id="IPR016187">
    <property type="entry name" value="CTDL_fold"/>
</dbReference>
<evidence type="ECO:0000313" key="3">
    <source>
        <dbReference type="EMBL" id="QDT63673.1"/>
    </source>
</evidence>
<evidence type="ECO:0000256" key="1">
    <source>
        <dbReference type="SAM" id="SignalP"/>
    </source>
</evidence>
<feature type="signal peptide" evidence="1">
    <location>
        <begin position="1"/>
        <end position="25"/>
    </location>
</feature>
<dbReference type="PANTHER" id="PTHR23150">
    <property type="entry name" value="SULFATASE MODIFYING FACTOR 1, 2"/>
    <property type="match status" value="1"/>
</dbReference>
<keyword evidence="3" id="KW-0808">Transferase</keyword>
<dbReference type="Pfam" id="PF03781">
    <property type="entry name" value="FGE-sulfatase"/>
    <property type="match status" value="1"/>
</dbReference>
<name>A0A517T5M2_9PLAN</name>
<feature type="chain" id="PRO_5021798716" evidence="1">
    <location>
        <begin position="26"/>
        <end position="390"/>
    </location>
</feature>
<dbReference type="Proteomes" id="UP000319976">
    <property type="component" value="Chromosome"/>
</dbReference>
<feature type="domain" description="Sulfatase-modifying factor enzyme-like" evidence="2">
    <location>
        <begin position="71"/>
        <end position="378"/>
    </location>
</feature>
<dbReference type="GO" id="GO:0120147">
    <property type="term" value="F:formylglycine-generating oxidase activity"/>
    <property type="evidence" value="ECO:0007669"/>
    <property type="project" value="TreeGrafter"/>
</dbReference>
<keyword evidence="3" id="KW-0418">Kinase</keyword>
<dbReference type="KEGG" id="chya:V22_08970"/>